<dbReference type="PANTHER" id="PTHR30578:SF0">
    <property type="entry name" value="ION-TRANSLOCATING OXIDOREDUCTASE COMPLEX SUBUNIT D"/>
    <property type="match status" value="1"/>
</dbReference>
<accession>A0A1E8FJ68</accession>
<dbReference type="InterPro" id="IPR011303">
    <property type="entry name" value="RnfD_bac"/>
</dbReference>
<keyword evidence="8 10" id="KW-1133">Transmembrane helix</keyword>
<keyword evidence="5 10" id="KW-0812">Transmembrane</keyword>
<keyword evidence="10" id="KW-0997">Cell inner membrane</keyword>
<feature type="transmembrane region" description="Helical" evidence="10">
    <location>
        <begin position="245"/>
        <end position="263"/>
    </location>
</feature>
<dbReference type="GO" id="GO:0005886">
    <property type="term" value="C:plasma membrane"/>
    <property type="evidence" value="ECO:0007669"/>
    <property type="project" value="UniProtKB-SubCell"/>
</dbReference>
<evidence type="ECO:0000256" key="5">
    <source>
        <dbReference type="ARBA" id="ARBA00022692"/>
    </source>
</evidence>
<feature type="modified residue" description="FMN phosphoryl threonine" evidence="10">
    <location>
        <position position="187"/>
    </location>
</feature>
<evidence type="ECO:0000256" key="2">
    <source>
        <dbReference type="ARBA" id="ARBA00022553"/>
    </source>
</evidence>
<organism evidence="11 12">
    <name type="scientific">Alteromonas lipolytica</name>
    <dbReference type="NCBI Taxonomy" id="1856405"/>
    <lineage>
        <taxon>Bacteria</taxon>
        <taxon>Pseudomonadati</taxon>
        <taxon>Pseudomonadota</taxon>
        <taxon>Gammaproteobacteria</taxon>
        <taxon>Alteromonadales</taxon>
        <taxon>Alteromonadaceae</taxon>
        <taxon>Alteromonas/Salinimonas group</taxon>
        <taxon>Alteromonas</taxon>
    </lineage>
</organism>
<gene>
    <name evidence="10" type="primary">rnfD</name>
    <name evidence="11" type="ORF">BFC17_09795</name>
</gene>
<comment type="cofactor">
    <cofactor evidence="10">
        <name>FMN</name>
        <dbReference type="ChEBI" id="CHEBI:58210"/>
    </cofactor>
</comment>
<evidence type="ECO:0000256" key="9">
    <source>
        <dbReference type="ARBA" id="ARBA00023136"/>
    </source>
</evidence>
<sequence>MKLVLSSSPHQHVRRTTDQVMRLVLYAMVPGVLAQLYFFGWGVIVQMLIALITAVLTEAAIVTLRKRDIMQALQDYSAVVTALLLAVSLPPLLPWWITMTGSFFAIAIVKQLYGGLGFNLFNPAMAAYVMLLISFPAAMSSWIPPAELASHAVGLSDALSVIFTGFNSAGYDLNQLRFGVDGVTMATPLDFVKTQLGQGYTYSEAIGQAQFTDSLWSSASAGWTGVALAYALGGIVLIQQRIISWHIPLSLIAGVAVTATFLSMLNSDLYGSALFHWFNGAVMIGAFFIATDPVSASTTPKGRLIFGAAIGFWTVIIRTFGGYPDAIAFSVVIMNMAVPLIDYYTQPTVYGAKRAVKQTEGEP</sequence>
<evidence type="ECO:0000256" key="8">
    <source>
        <dbReference type="ARBA" id="ARBA00022989"/>
    </source>
</evidence>
<keyword evidence="2 10" id="KW-0597">Phosphoprotein</keyword>
<evidence type="ECO:0000256" key="10">
    <source>
        <dbReference type="HAMAP-Rule" id="MF_00462"/>
    </source>
</evidence>
<feature type="transmembrane region" description="Helical" evidence="10">
    <location>
        <begin position="20"/>
        <end position="38"/>
    </location>
</feature>
<proteinExistence type="inferred from homology"/>
<dbReference type="PANTHER" id="PTHR30578">
    <property type="entry name" value="ELECTRON TRANSPORT COMPLEX PROTEIN RNFD"/>
    <property type="match status" value="1"/>
</dbReference>
<evidence type="ECO:0000256" key="6">
    <source>
        <dbReference type="ARBA" id="ARBA00022967"/>
    </source>
</evidence>
<protein>
    <recommendedName>
        <fullName evidence="10">Ion-translocating oxidoreductase complex subunit D</fullName>
        <ecNumber evidence="10">7.-.-.-</ecNumber>
    </recommendedName>
    <alternativeName>
        <fullName evidence="10">Rnf electron transport complex subunit D</fullName>
    </alternativeName>
</protein>
<evidence type="ECO:0000256" key="4">
    <source>
        <dbReference type="ARBA" id="ARBA00022643"/>
    </source>
</evidence>
<keyword evidence="10" id="KW-1003">Cell membrane</keyword>
<evidence type="ECO:0000256" key="1">
    <source>
        <dbReference type="ARBA" id="ARBA00022448"/>
    </source>
</evidence>
<keyword evidence="7 10" id="KW-0249">Electron transport</keyword>
<comment type="caution">
    <text evidence="11">The sequence shown here is derived from an EMBL/GenBank/DDBJ whole genome shotgun (WGS) entry which is preliminary data.</text>
</comment>
<dbReference type="RefSeq" id="WP_070174809.1">
    <property type="nucleotide sequence ID" value="NZ_BMJR01000004.1"/>
</dbReference>
<dbReference type="GO" id="GO:0055085">
    <property type="term" value="P:transmembrane transport"/>
    <property type="evidence" value="ECO:0007669"/>
    <property type="project" value="InterPro"/>
</dbReference>
<keyword evidence="3 10" id="KW-0285">Flavoprotein</keyword>
<dbReference type="NCBIfam" id="TIGR01946">
    <property type="entry name" value="rnfD"/>
    <property type="match status" value="1"/>
</dbReference>
<evidence type="ECO:0000313" key="12">
    <source>
        <dbReference type="Proteomes" id="UP000176037"/>
    </source>
</evidence>
<keyword evidence="6 10" id="KW-1278">Translocase</keyword>
<comment type="function">
    <text evidence="10">Part of a membrane-bound complex that couples electron transfer with translocation of ions across the membrane.</text>
</comment>
<keyword evidence="1 10" id="KW-0813">Transport</keyword>
<feature type="transmembrane region" description="Helical" evidence="10">
    <location>
        <begin position="326"/>
        <end position="344"/>
    </location>
</feature>
<feature type="transmembrane region" description="Helical" evidence="10">
    <location>
        <begin position="220"/>
        <end position="238"/>
    </location>
</feature>
<keyword evidence="9 10" id="KW-0472">Membrane</keyword>
<dbReference type="NCBIfam" id="NF002011">
    <property type="entry name" value="PRK00816.1"/>
    <property type="match status" value="1"/>
</dbReference>
<dbReference type="STRING" id="1856405.BFC17_09795"/>
<comment type="subcellular location">
    <subcellularLocation>
        <location evidence="10">Cell inner membrane</location>
        <topology evidence="10">Multi-pass membrane protein</topology>
    </subcellularLocation>
</comment>
<dbReference type="AlphaFoldDB" id="A0A1E8FJ68"/>
<comment type="subunit">
    <text evidence="10">The complex is composed of six subunits: RnfA, RnfB, RnfC, RnfD, RnfE and RnfG.</text>
</comment>
<dbReference type="Proteomes" id="UP000176037">
    <property type="component" value="Unassembled WGS sequence"/>
</dbReference>
<name>A0A1E8FJ68_9ALTE</name>
<dbReference type="InterPro" id="IPR004338">
    <property type="entry name" value="NqrB/RnfD"/>
</dbReference>
<dbReference type="HAMAP" id="MF_00462">
    <property type="entry name" value="RsxD_RnfD"/>
    <property type="match status" value="1"/>
</dbReference>
<evidence type="ECO:0000313" key="11">
    <source>
        <dbReference type="EMBL" id="OFI35965.1"/>
    </source>
</evidence>
<keyword evidence="4 10" id="KW-0288">FMN</keyword>
<feature type="transmembrane region" description="Helical" evidence="10">
    <location>
        <begin position="302"/>
        <end position="320"/>
    </location>
</feature>
<feature type="transmembrane region" description="Helical" evidence="10">
    <location>
        <begin position="44"/>
        <end position="64"/>
    </location>
</feature>
<evidence type="ECO:0000256" key="7">
    <source>
        <dbReference type="ARBA" id="ARBA00022982"/>
    </source>
</evidence>
<dbReference type="Pfam" id="PF03116">
    <property type="entry name" value="NQR2_RnfD_RnfE"/>
    <property type="match status" value="1"/>
</dbReference>
<dbReference type="OrthoDB" id="9776359at2"/>
<dbReference type="EC" id="7.-.-.-" evidence="10"/>
<reference evidence="11 12" key="1">
    <citation type="submission" date="2016-09" db="EMBL/GenBank/DDBJ databases">
        <title>Alteromonas lipolytica, a new species isolated from sea water.</title>
        <authorList>
            <person name="Wu Y.-H."/>
            <person name="Cheng H."/>
            <person name="Xu X.-W."/>
        </authorList>
    </citation>
    <scope>NUCLEOTIDE SEQUENCE [LARGE SCALE GENOMIC DNA]</scope>
    <source>
        <strain evidence="11 12">JW12</strain>
    </source>
</reference>
<dbReference type="EMBL" id="MJIC01000004">
    <property type="protein sequence ID" value="OFI35965.1"/>
    <property type="molecule type" value="Genomic_DNA"/>
</dbReference>
<evidence type="ECO:0000256" key="3">
    <source>
        <dbReference type="ARBA" id="ARBA00022630"/>
    </source>
</evidence>
<keyword evidence="12" id="KW-1185">Reference proteome</keyword>
<feature type="transmembrane region" description="Helical" evidence="10">
    <location>
        <begin position="76"/>
        <end position="97"/>
    </location>
</feature>
<dbReference type="GO" id="GO:0022900">
    <property type="term" value="P:electron transport chain"/>
    <property type="evidence" value="ECO:0007669"/>
    <property type="project" value="UniProtKB-UniRule"/>
</dbReference>
<feature type="transmembrane region" description="Helical" evidence="10">
    <location>
        <begin position="269"/>
        <end position="290"/>
    </location>
</feature>
<comment type="similarity">
    <text evidence="10">Belongs to the NqrB/RnfD family.</text>
</comment>